<accession>A0A4C1SPL1</accession>
<gene>
    <name evidence="1" type="ORF">EVAR_2589_1</name>
</gene>
<proteinExistence type="predicted"/>
<evidence type="ECO:0000313" key="2">
    <source>
        <dbReference type="Proteomes" id="UP000299102"/>
    </source>
</evidence>
<evidence type="ECO:0000313" key="1">
    <source>
        <dbReference type="EMBL" id="GBP03120.1"/>
    </source>
</evidence>
<dbReference type="AlphaFoldDB" id="A0A4C1SPL1"/>
<dbReference type="EMBL" id="BGZK01000009">
    <property type="protein sequence ID" value="GBP03120.1"/>
    <property type="molecule type" value="Genomic_DNA"/>
</dbReference>
<comment type="caution">
    <text evidence="1">The sequence shown here is derived from an EMBL/GenBank/DDBJ whole genome shotgun (WGS) entry which is preliminary data.</text>
</comment>
<sequence length="96" mass="10441">MVPGLTLTAATRHVTRSVRGAGFVVGRGRCYNAITVTTASTPLWVIVEILMFKALGLSTVLNIITHSELPYGAWITNVVGDKRNRVNLGLRFGMIE</sequence>
<dbReference type="Proteomes" id="UP000299102">
    <property type="component" value="Unassembled WGS sequence"/>
</dbReference>
<reference evidence="1 2" key="1">
    <citation type="journal article" date="2019" name="Commun. Biol.">
        <title>The bagworm genome reveals a unique fibroin gene that provides high tensile strength.</title>
        <authorList>
            <person name="Kono N."/>
            <person name="Nakamura H."/>
            <person name="Ohtoshi R."/>
            <person name="Tomita M."/>
            <person name="Numata K."/>
            <person name="Arakawa K."/>
        </authorList>
    </citation>
    <scope>NUCLEOTIDE SEQUENCE [LARGE SCALE GENOMIC DNA]</scope>
</reference>
<keyword evidence="2" id="KW-1185">Reference proteome</keyword>
<name>A0A4C1SPL1_EUMVA</name>
<organism evidence="1 2">
    <name type="scientific">Eumeta variegata</name>
    <name type="common">Bagworm moth</name>
    <name type="synonym">Eumeta japonica</name>
    <dbReference type="NCBI Taxonomy" id="151549"/>
    <lineage>
        <taxon>Eukaryota</taxon>
        <taxon>Metazoa</taxon>
        <taxon>Ecdysozoa</taxon>
        <taxon>Arthropoda</taxon>
        <taxon>Hexapoda</taxon>
        <taxon>Insecta</taxon>
        <taxon>Pterygota</taxon>
        <taxon>Neoptera</taxon>
        <taxon>Endopterygota</taxon>
        <taxon>Lepidoptera</taxon>
        <taxon>Glossata</taxon>
        <taxon>Ditrysia</taxon>
        <taxon>Tineoidea</taxon>
        <taxon>Psychidae</taxon>
        <taxon>Oiketicinae</taxon>
        <taxon>Eumeta</taxon>
    </lineage>
</organism>
<protein>
    <submittedName>
        <fullName evidence="1">Uncharacterized protein</fullName>
    </submittedName>
</protein>